<evidence type="ECO:0000313" key="2">
    <source>
        <dbReference type="Proteomes" id="UP000266723"/>
    </source>
</evidence>
<dbReference type="Proteomes" id="UP000266723">
    <property type="component" value="Unassembled WGS sequence"/>
</dbReference>
<keyword evidence="2" id="KW-1185">Reference proteome</keyword>
<name>A0ABQ7BND8_BRACR</name>
<gene>
    <name evidence="1" type="ORF">DY000_02043406</name>
</gene>
<evidence type="ECO:0000313" key="1">
    <source>
        <dbReference type="EMBL" id="KAF3533789.1"/>
    </source>
</evidence>
<comment type="caution">
    <text evidence="1">The sequence shown here is derived from an EMBL/GenBank/DDBJ whole genome shotgun (WGS) entry which is preliminary data.</text>
</comment>
<proteinExistence type="predicted"/>
<reference evidence="1 2" key="1">
    <citation type="journal article" date="2020" name="BMC Genomics">
        <title>Intraspecific diversification of the crop wild relative Brassica cretica Lam. using demographic model selection.</title>
        <authorList>
            <person name="Kioukis A."/>
            <person name="Michalopoulou V.A."/>
            <person name="Briers L."/>
            <person name="Pirintsos S."/>
            <person name="Studholme D.J."/>
            <person name="Pavlidis P."/>
            <person name="Sarris P.F."/>
        </authorList>
    </citation>
    <scope>NUCLEOTIDE SEQUENCE [LARGE SCALE GENOMIC DNA]</scope>
    <source>
        <strain evidence="2">cv. PFS-1207/04</strain>
    </source>
</reference>
<accession>A0ABQ7BND8</accession>
<protein>
    <submittedName>
        <fullName evidence="1">Uncharacterized protein</fullName>
    </submittedName>
</protein>
<sequence length="49" mass="5355">MSEKYGSKLAIVLTLSVAAKIEEELGFRELKAGENSLSLENQSKVVENT</sequence>
<organism evidence="1 2">
    <name type="scientific">Brassica cretica</name>
    <name type="common">Mustard</name>
    <dbReference type="NCBI Taxonomy" id="69181"/>
    <lineage>
        <taxon>Eukaryota</taxon>
        <taxon>Viridiplantae</taxon>
        <taxon>Streptophyta</taxon>
        <taxon>Embryophyta</taxon>
        <taxon>Tracheophyta</taxon>
        <taxon>Spermatophyta</taxon>
        <taxon>Magnoliopsida</taxon>
        <taxon>eudicotyledons</taxon>
        <taxon>Gunneridae</taxon>
        <taxon>Pentapetalae</taxon>
        <taxon>rosids</taxon>
        <taxon>malvids</taxon>
        <taxon>Brassicales</taxon>
        <taxon>Brassicaceae</taxon>
        <taxon>Brassiceae</taxon>
        <taxon>Brassica</taxon>
    </lineage>
</organism>
<dbReference type="EMBL" id="QGKV02001507">
    <property type="protein sequence ID" value="KAF3533789.1"/>
    <property type="molecule type" value="Genomic_DNA"/>
</dbReference>